<dbReference type="SUPFAM" id="SSF52156">
    <property type="entry name" value="Initiation factor IF2/eIF5b, domain 3"/>
    <property type="match status" value="1"/>
</dbReference>
<dbReference type="PANTHER" id="PTHR43381:SF20">
    <property type="entry name" value="TRANSLATION INITIATION FACTOR IF-2, MITOCHONDRIAL"/>
    <property type="match status" value="1"/>
</dbReference>
<evidence type="ECO:0000256" key="5">
    <source>
        <dbReference type="ARBA" id="ARBA00023134"/>
    </source>
</evidence>
<dbReference type="GO" id="GO:0005525">
    <property type="term" value="F:GTP binding"/>
    <property type="evidence" value="ECO:0007669"/>
    <property type="project" value="UniProtKB-KW"/>
</dbReference>
<accession>A0A8H7ZW21</accession>
<dbReference type="Gene3D" id="2.40.30.10">
    <property type="entry name" value="Translation factors"/>
    <property type="match status" value="1"/>
</dbReference>
<dbReference type="FunFam" id="3.40.50.10050:FF:000001">
    <property type="entry name" value="Translation initiation factor IF-2"/>
    <property type="match status" value="1"/>
</dbReference>
<dbReference type="OrthoDB" id="361630at2759"/>
<keyword evidence="3" id="KW-0547">Nucleotide-binding</keyword>
<evidence type="ECO:0000313" key="8">
    <source>
        <dbReference type="Proteomes" id="UP000673691"/>
    </source>
</evidence>
<dbReference type="Proteomes" id="UP000673691">
    <property type="component" value="Unassembled WGS sequence"/>
</dbReference>
<organism evidence="7 8">
    <name type="scientific">Olpidium bornovanus</name>
    <dbReference type="NCBI Taxonomy" id="278681"/>
    <lineage>
        <taxon>Eukaryota</taxon>
        <taxon>Fungi</taxon>
        <taxon>Fungi incertae sedis</taxon>
        <taxon>Olpidiomycota</taxon>
        <taxon>Olpidiomycotina</taxon>
        <taxon>Olpidiomycetes</taxon>
        <taxon>Olpidiales</taxon>
        <taxon>Olpidiaceae</taxon>
        <taxon>Olpidium</taxon>
    </lineage>
</organism>
<evidence type="ECO:0000256" key="4">
    <source>
        <dbReference type="ARBA" id="ARBA00022917"/>
    </source>
</evidence>
<keyword evidence="4" id="KW-0648">Protein biosynthesis</keyword>
<reference evidence="7 8" key="1">
    <citation type="journal article" name="Sci. Rep.">
        <title>Genome-scale phylogenetic analyses confirm Olpidium as the closest living zoosporic fungus to the non-flagellated, terrestrial fungi.</title>
        <authorList>
            <person name="Chang Y."/>
            <person name="Rochon D."/>
            <person name="Sekimoto S."/>
            <person name="Wang Y."/>
            <person name="Chovatia M."/>
            <person name="Sandor L."/>
            <person name="Salamov A."/>
            <person name="Grigoriev I.V."/>
            <person name="Stajich J.E."/>
            <person name="Spatafora J.W."/>
        </authorList>
    </citation>
    <scope>NUCLEOTIDE SEQUENCE [LARGE SCALE GENOMIC DNA]</scope>
    <source>
        <strain evidence="7">S191</strain>
    </source>
</reference>
<evidence type="ECO:0000256" key="3">
    <source>
        <dbReference type="ARBA" id="ARBA00022741"/>
    </source>
</evidence>
<dbReference type="AlphaFoldDB" id="A0A8H7ZW21"/>
<protein>
    <submittedName>
        <fullName evidence="7">Translation-initiation factor 2-domain-containing protein</fullName>
    </submittedName>
</protein>
<evidence type="ECO:0000259" key="6">
    <source>
        <dbReference type="Pfam" id="PF11987"/>
    </source>
</evidence>
<dbReference type="InterPro" id="IPR023115">
    <property type="entry name" value="TIF_IF2_dom3"/>
</dbReference>
<dbReference type="InterPro" id="IPR009000">
    <property type="entry name" value="Transl_B-barrel_sf"/>
</dbReference>
<dbReference type="Gene3D" id="3.40.50.10050">
    <property type="entry name" value="Translation initiation factor IF- 2, domain 3"/>
    <property type="match status" value="1"/>
</dbReference>
<keyword evidence="5" id="KW-0342">GTP-binding</keyword>
<dbReference type="GO" id="GO:0005737">
    <property type="term" value="C:cytoplasm"/>
    <property type="evidence" value="ECO:0007669"/>
    <property type="project" value="TreeGrafter"/>
</dbReference>
<dbReference type="InterPro" id="IPR036925">
    <property type="entry name" value="TIF_IF2_dom3_sf"/>
</dbReference>
<dbReference type="GO" id="GO:0003743">
    <property type="term" value="F:translation initiation factor activity"/>
    <property type="evidence" value="ECO:0007669"/>
    <property type="project" value="UniProtKB-KW"/>
</dbReference>
<keyword evidence="2" id="KW-0396">Initiation factor</keyword>
<sequence>MTDIRAEVDGPVEGYPGCNCPGEARDSKGWRRSRSGDILVPCADDGERPGQERKDCLAWDASQGFRMEISSRSRRPGAAGGGRSEYFFFFVCHYLGHGWSSRKIYGSNCLADLEATCLPFGNDVSATSSFQDEAARVVKARSDFRFRQTMKDKVITAMNAGRLEQSQELAEKTVMAQLYKKAIRSYYKGTRAAHPSLPDGYVIRRGVVKKTGIVFSASDRKKDEEGEETHAADRGVKVMIKADVAGSAEAIVDALQPLPQHIVSLQILSSAVGPVTSGDVDYALSSEDKVVILAFNAAPNKEVQEKAKQKKVSVQSYDVIYALLDDVQAMMEEKLPPKVSWTVLGEAEVLKRFDIDARKGSGIPVAGSKVLDGVIKNGCTARILRNDEVIWEGECAGLGSSCWFGKFMLVWRLRHVAVIG</sequence>
<evidence type="ECO:0000313" key="7">
    <source>
        <dbReference type="EMBL" id="KAG5460455.1"/>
    </source>
</evidence>
<evidence type="ECO:0000256" key="2">
    <source>
        <dbReference type="ARBA" id="ARBA00022540"/>
    </source>
</evidence>
<gene>
    <name evidence="7" type="ORF">BJ554DRAFT_7498</name>
</gene>
<evidence type="ECO:0000256" key="1">
    <source>
        <dbReference type="ARBA" id="ARBA00007733"/>
    </source>
</evidence>
<dbReference type="EMBL" id="JAEFCI010005197">
    <property type="protein sequence ID" value="KAG5460455.1"/>
    <property type="molecule type" value="Genomic_DNA"/>
</dbReference>
<dbReference type="InterPro" id="IPR015760">
    <property type="entry name" value="TIF_IF2"/>
</dbReference>
<dbReference type="PANTHER" id="PTHR43381">
    <property type="entry name" value="TRANSLATION INITIATION FACTOR IF-2-RELATED"/>
    <property type="match status" value="1"/>
</dbReference>
<name>A0A8H7ZW21_9FUNG</name>
<dbReference type="SUPFAM" id="SSF50447">
    <property type="entry name" value="Translation proteins"/>
    <property type="match status" value="1"/>
</dbReference>
<feature type="domain" description="Translation initiation factor IF- 2" evidence="6">
    <location>
        <begin position="228"/>
        <end position="328"/>
    </location>
</feature>
<dbReference type="Pfam" id="PF11987">
    <property type="entry name" value="IF-2"/>
    <property type="match status" value="1"/>
</dbReference>
<comment type="caution">
    <text evidence="7">The sequence shown here is derived from an EMBL/GenBank/DDBJ whole genome shotgun (WGS) entry which is preliminary data.</text>
</comment>
<keyword evidence="8" id="KW-1185">Reference proteome</keyword>
<proteinExistence type="inferred from homology"/>
<comment type="similarity">
    <text evidence="1">Belongs to the TRAFAC class translation factor GTPase superfamily. Classic translation factor GTPase family. IF-2 subfamily.</text>
</comment>